<dbReference type="GO" id="GO:0005829">
    <property type="term" value="C:cytosol"/>
    <property type="evidence" value="ECO:0007669"/>
    <property type="project" value="TreeGrafter"/>
</dbReference>
<evidence type="ECO:0000256" key="7">
    <source>
        <dbReference type="ARBA" id="ARBA00048035"/>
    </source>
</evidence>
<dbReference type="CDD" id="cd01055">
    <property type="entry name" value="Nonheme_Ferritin"/>
    <property type="match status" value="1"/>
</dbReference>
<dbReference type="PROSITE" id="PS50905">
    <property type="entry name" value="FERRITIN_LIKE"/>
    <property type="match status" value="1"/>
</dbReference>
<dbReference type="PANTHER" id="PTHR11431">
    <property type="entry name" value="FERRITIN"/>
    <property type="match status" value="1"/>
</dbReference>
<evidence type="ECO:0000313" key="12">
    <source>
        <dbReference type="Proteomes" id="UP000006028"/>
    </source>
</evidence>
<feature type="binding site" evidence="8">
    <location>
        <position position="66"/>
    </location>
    <ligand>
        <name>Fe cation</name>
        <dbReference type="ChEBI" id="CHEBI:24875"/>
        <label>1</label>
    </ligand>
</feature>
<evidence type="ECO:0000256" key="9">
    <source>
        <dbReference type="RuleBase" id="RU361145"/>
    </source>
</evidence>
<dbReference type="SUPFAM" id="SSF47240">
    <property type="entry name" value="Ferritin-like"/>
    <property type="match status" value="1"/>
</dbReference>
<keyword evidence="6 8" id="KW-0408">Iron</keyword>
<dbReference type="Pfam" id="PF00210">
    <property type="entry name" value="Ferritin"/>
    <property type="match status" value="1"/>
</dbReference>
<feature type="binding site" evidence="8">
    <location>
        <position position="143"/>
    </location>
    <ligand>
        <name>Fe cation</name>
        <dbReference type="ChEBI" id="CHEBI:24875"/>
        <label>1</label>
    </ligand>
</feature>
<feature type="binding site" evidence="8">
    <location>
        <position position="99"/>
    </location>
    <ligand>
        <name>Fe cation</name>
        <dbReference type="ChEBI" id="CHEBI:24875"/>
        <label>1</label>
    </ligand>
</feature>
<evidence type="ECO:0000313" key="11">
    <source>
        <dbReference type="EMBL" id="EFQ05207.1"/>
    </source>
</evidence>
<dbReference type="BioCyc" id="FCF748224-HMP:GTSS-1485-MONOMER"/>
<accession>E2ZNG3</accession>
<evidence type="ECO:0000256" key="5">
    <source>
        <dbReference type="ARBA" id="ARBA00023002"/>
    </source>
</evidence>
<dbReference type="GO" id="GO:0008198">
    <property type="term" value="F:ferrous iron binding"/>
    <property type="evidence" value="ECO:0007669"/>
    <property type="project" value="TreeGrafter"/>
</dbReference>
<dbReference type="GO" id="GO:0004322">
    <property type="term" value="F:ferroxidase activity"/>
    <property type="evidence" value="ECO:0007669"/>
    <property type="project" value="TreeGrafter"/>
</dbReference>
<dbReference type="InterPro" id="IPR009040">
    <property type="entry name" value="Ferritin-like_diiron"/>
</dbReference>
<protein>
    <recommendedName>
        <fullName evidence="9">Ferritin</fullName>
        <ecNumber evidence="9">1.16.3.2</ecNumber>
    </recommendedName>
</protein>
<keyword evidence="4 8" id="KW-0479">Metal-binding</keyword>
<dbReference type="InterPro" id="IPR001519">
    <property type="entry name" value="Ferritin"/>
</dbReference>
<feature type="binding site" evidence="8">
    <location>
        <position position="102"/>
    </location>
    <ligand>
        <name>Fe cation</name>
        <dbReference type="ChEBI" id="CHEBI:24875"/>
        <label>1</label>
    </ligand>
</feature>
<organism evidence="11 12">
    <name type="scientific">Faecalibacterium cf. prausnitzii KLE1255</name>
    <dbReference type="NCBI Taxonomy" id="748224"/>
    <lineage>
        <taxon>Bacteria</taxon>
        <taxon>Bacillati</taxon>
        <taxon>Bacillota</taxon>
        <taxon>Clostridia</taxon>
        <taxon>Eubacteriales</taxon>
        <taxon>Oscillospiraceae</taxon>
        <taxon>Faecalibacterium</taxon>
    </lineage>
</organism>
<feature type="domain" description="Ferritin-like diiron" evidence="10">
    <location>
        <begin position="49"/>
        <end position="194"/>
    </location>
</feature>
<evidence type="ECO:0000256" key="1">
    <source>
        <dbReference type="ARBA" id="ARBA00002485"/>
    </source>
</evidence>
<evidence type="ECO:0000259" key="10">
    <source>
        <dbReference type="PROSITE" id="PS50905"/>
    </source>
</evidence>
<dbReference type="eggNOG" id="COG1528">
    <property type="taxonomic scope" value="Bacteria"/>
</dbReference>
<evidence type="ECO:0000256" key="6">
    <source>
        <dbReference type="ARBA" id="ARBA00023004"/>
    </source>
</evidence>
<comment type="subcellular location">
    <subcellularLocation>
        <location evidence="9">Cytoplasm</location>
    </subcellularLocation>
</comment>
<comment type="function">
    <text evidence="1 9">Iron-storage protein.</text>
</comment>
<evidence type="ECO:0000256" key="8">
    <source>
        <dbReference type="PIRSR" id="PIRSR601519-1"/>
    </source>
</evidence>
<dbReference type="Gene3D" id="1.20.1260.10">
    <property type="match status" value="1"/>
</dbReference>
<dbReference type="Proteomes" id="UP000006028">
    <property type="component" value="Unassembled WGS sequence"/>
</dbReference>
<comment type="similarity">
    <text evidence="2 9">Belongs to the ferritin family. Prokaryotic subfamily.</text>
</comment>
<dbReference type="HOGENOM" id="CLU_065681_1_2_9"/>
<sequence length="219" mass="25434">MAAVTELQQHPKAEQVFLEMKREHPSIALGTVYLPPCREQEKTILWRRSIMNANVSLLLNEQINKEFYSAYLYLDFANYYAAVGLDGFENWYRVQAQEERDHAILFYQYLQNNGEDVTFEAIAKPEWERGDHMAPLKRALEHEMLVTASINAIYAAAYEVRDFRTMQMLDWFIKEQGEEEKNAADLITKMDLFGGDSKGLYMLNSELKARVYTAPSLVL</sequence>
<reference evidence="11 12" key="1">
    <citation type="submission" date="2010-08" db="EMBL/GenBank/DDBJ databases">
        <authorList>
            <person name="Weinstock G."/>
            <person name="Sodergren E."/>
            <person name="Clifton S."/>
            <person name="Fulton L."/>
            <person name="Fulton B."/>
            <person name="Courtney L."/>
            <person name="Fronick C."/>
            <person name="Harrison M."/>
            <person name="Strong C."/>
            <person name="Farmer C."/>
            <person name="Delahaunty K."/>
            <person name="Markovic C."/>
            <person name="Hall O."/>
            <person name="Minx P."/>
            <person name="Tomlinson C."/>
            <person name="Mitreva M."/>
            <person name="Hou S."/>
            <person name="Chen J."/>
            <person name="Wollam A."/>
            <person name="Pepin K.H."/>
            <person name="Johnson M."/>
            <person name="Bhonagiri V."/>
            <person name="Zhang X."/>
            <person name="Suruliraj S."/>
            <person name="Warren W."/>
            <person name="Chinwalla A."/>
            <person name="Mardis E.R."/>
            <person name="Wilson R.K."/>
        </authorList>
    </citation>
    <scope>NUCLEOTIDE SEQUENCE [LARGE SCALE GENOMIC DNA]</scope>
    <source>
        <strain evidence="11 12">KLE1255</strain>
    </source>
</reference>
<evidence type="ECO:0000256" key="2">
    <source>
        <dbReference type="ARBA" id="ARBA00006950"/>
    </source>
</evidence>
<dbReference type="EC" id="1.16.3.2" evidence="9"/>
<dbReference type="InterPro" id="IPR012347">
    <property type="entry name" value="Ferritin-like"/>
</dbReference>
<dbReference type="AlphaFoldDB" id="E2ZNG3"/>
<name>E2ZNG3_9FIRM</name>
<dbReference type="GO" id="GO:0008199">
    <property type="term" value="F:ferric iron binding"/>
    <property type="evidence" value="ECO:0007669"/>
    <property type="project" value="InterPro"/>
</dbReference>
<comment type="caution">
    <text evidence="11">The sequence shown here is derived from an EMBL/GenBank/DDBJ whole genome shotgun (WGS) entry which is preliminary data.</text>
</comment>
<keyword evidence="9" id="KW-0963">Cytoplasm</keyword>
<dbReference type="GO" id="GO:0006826">
    <property type="term" value="P:iron ion transport"/>
    <property type="evidence" value="ECO:0007669"/>
    <property type="project" value="InterPro"/>
</dbReference>
<dbReference type="InterPro" id="IPR009078">
    <property type="entry name" value="Ferritin-like_SF"/>
</dbReference>
<evidence type="ECO:0000256" key="4">
    <source>
        <dbReference type="ARBA" id="ARBA00022723"/>
    </source>
</evidence>
<proteinExistence type="inferred from homology"/>
<dbReference type="STRING" id="748224.HMPREF9436_03231"/>
<keyword evidence="5" id="KW-0560">Oxidoreductase</keyword>
<dbReference type="EMBL" id="AECU01000245">
    <property type="protein sequence ID" value="EFQ05207.1"/>
    <property type="molecule type" value="Genomic_DNA"/>
</dbReference>
<feature type="binding site" evidence="8">
    <location>
        <position position="176"/>
    </location>
    <ligand>
        <name>Fe cation</name>
        <dbReference type="ChEBI" id="CHEBI:24875"/>
        <label>1</label>
    </ligand>
</feature>
<dbReference type="GO" id="GO:0006879">
    <property type="term" value="P:intracellular iron ion homeostasis"/>
    <property type="evidence" value="ECO:0007669"/>
    <property type="project" value="UniProtKB-KW"/>
</dbReference>
<keyword evidence="3 9" id="KW-0409">Iron storage</keyword>
<dbReference type="InterPro" id="IPR041719">
    <property type="entry name" value="Ferritin_prok"/>
</dbReference>
<dbReference type="InterPro" id="IPR008331">
    <property type="entry name" value="Ferritin_DPS_dom"/>
</dbReference>
<comment type="catalytic activity">
    <reaction evidence="7 9">
        <text>4 Fe(2+) + O2 + 6 H2O = 4 iron(III) oxide-hydroxide + 12 H(+)</text>
        <dbReference type="Rhea" id="RHEA:11972"/>
        <dbReference type="ChEBI" id="CHEBI:15377"/>
        <dbReference type="ChEBI" id="CHEBI:15378"/>
        <dbReference type="ChEBI" id="CHEBI:15379"/>
        <dbReference type="ChEBI" id="CHEBI:29033"/>
        <dbReference type="ChEBI" id="CHEBI:78619"/>
        <dbReference type="EC" id="1.16.3.2"/>
    </reaction>
</comment>
<dbReference type="PANTHER" id="PTHR11431:SF127">
    <property type="entry name" value="BACTERIAL NON-HEME FERRITIN"/>
    <property type="match status" value="1"/>
</dbReference>
<evidence type="ECO:0000256" key="3">
    <source>
        <dbReference type="ARBA" id="ARBA00022434"/>
    </source>
</evidence>
<gene>
    <name evidence="11" type="ORF">HMPREF9436_03231</name>
</gene>